<evidence type="ECO:0000256" key="4">
    <source>
        <dbReference type="ARBA" id="ARBA00022807"/>
    </source>
</evidence>
<name>A0AAT9HX92_9ACTN</name>
<evidence type="ECO:0000256" key="2">
    <source>
        <dbReference type="ARBA" id="ARBA00022670"/>
    </source>
</evidence>
<feature type="coiled-coil region" evidence="5">
    <location>
        <begin position="40"/>
        <end position="102"/>
    </location>
</feature>
<dbReference type="SUPFAM" id="SSF54001">
    <property type="entry name" value="Cysteine proteinases"/>
    <property type="match status" value="1"/>
</dbReference>
<keyword evidence="3" id="KW-0378">Hydrolase</keyword>
<dbReference type="EMBL" id="AP035768">
    <property type="protein sequence ID" value="BFO21959.1"/>
    <property type="molecule type" value="Genomic_DNA"/>
</dbReference>
<sequence>MRRTPRLPGRRTATVFVLACALTVTGRPPAGAEPVAPTDLTQVRAELERLYHDAEKATDRYNATEEKVTRQREHVRTLRVRIARAEERLSRLRTRAGAAARAQYRGGGLPAEVQFVLAKDPDRALDDATRADQAHRATRSLLTALETTRADLRDRRDDADTTLERLRKDRRELSSHRTKIEERIAAAQLVESRLASEQRRELEELERREAEHSHAEWVDTGAPDGPGAEAGAAGRAAIAYATRQLGKPYVWGAEGPDSFDCSGLTSQAWLAAGVAVPRTSQEQWRRLRHVPVRDMRPGDLIIYFSDASHVSLYIGEGRMIHAPGPAGG</sequence>
<keyword evidence="5" id="KW-0175">Coiled coil</keyword>
<evidence type="ECO:0000259" key="8">
    <source>
        <dbReference type="PROSITE" id="PS51935"/>
    </source>
</evidence>
<organism evidence="9">
    <name type="scientific">Streptomyces haneummycinicus</name>
    <dbReference type="NCBI Taxonomy" id="3074435"/>
    <lineage>
        <taxon>Bacteria</taxon>
        <taxon>Bacillati</taxon>
        <taxon>Actinomycetota</taxon>
        <taxon>Actinomycetes</taxon>
        <taxon>Kitasatosporales</taxon>
        <taxon>Streptomycetaceae</taxon>
        <taxon>Streptomyces</taxon>
    </lineage>
</organism>
<keyword evidence="7" id="KW-0732">Signal</keyword>
<protein>
    <submittedName>
        <fullName evidence="9">C40 family peptidase</fullName>
    </submittedName>
</protein>
<feature type="domain" description="NlpC/P60" evidence="8">
    <location>
        <begin position="231"/>
        <end position="328"/>
    </location>
</feature>
<evidence type="ECO:0000256" key="6">
    <source>
        <dbReference type="SAM" id="MobiDB-lite"/>
    </source>
</evidence>
<reference evidence="9" key="2">
    <citation type="submission" date="2024-07" db="EMBL/GenBank/DDBJ databases">
        <title>Streptomyces haneummycinica sp. nov., a new antibiotic-producing actinobacterium isolated from marine sediment.</title>
        <authorList>
            <person name="Uemura M."/>
            <person name="Hamada M."/>
            <person name="Hirano S."/>
            <person name="Kobayashi K."/>
            <person name="Ohshiro T."/>
            <person name="Kobayashi T."/>
            <person name="Terahara T."/>
        </authorList>
    </citation>
    <scope>NUCLEOTIDE SEQUENCE</scope>
    <source>
        <strain evidence="9">KM77-8</strain>
    </source>
</reference>
<accession>A0AAT9HX92</accession>
<evidence type="ECO:0000256" key="5">
    <source>
        <dbReference type="SAM" id="Coils"/>
    </source>
</evidence>
<dbReference type="Gene3D" id="3.90.1720.10">
    <property type="entry name" value="endopeptidase domain like (from Nostoc punctiforme)"/>
    <property type="match status" value="1"/>
</dbReference>
<evidence type="ECO:0000256" key="3">
    <source>
        <dbReference type="ARBA" id="ARBA00022801"/>
    </source>
</evidence>
<dbReference type="AlphaFoldDB" id="A0AAT9HX92"/>
<feature type="region of interest" description="Disordered" evidence="6">
    <location>
        <begin position="201"/>
        <end position="230"/>
    </location>
</feature>
<dbReference type="PANTHER" id="PTHR47359">
    <property type="entry name" value="PEPTIDOGLYCAN DL-ENDOPEPTIDASE CWLO"/>
    <property type="match status" value="1"/>
</dbReference>
<evidence type="ECO:0000313" key="9">
    <source>
        <dbReference type="EMBL" id="BFO21959.1"/>
    </source>
</evidence>
<dbReference type="GO" id="GO:0006508">
    <property type="term" value="P:proteolysis"/>
    <property type="evidence" value="ECO:0007669"/>
    <property type="project" value="UniProtKB-KW"/>
</dbReference>
<dbReference type="Pfam" id="PF00877">
    <property type="entry name" value="NLPC_P60"/>
    <property type="match status" value="1"/>
</dbReference>
<dbReference type="Gene3D" id="6.10.250.3150">
    <property type="match status" value="1"/>
</dbReference>
<evidence type="ECO:0000256" key="7">
    <source>
        <dbReference type="SAM" id="SignalP"/>
    </source>
</evidence>
<proteinExistence type="inferred from homology"/>
<dbReference type="InterPro" id="IPR038765">
    <property type="entry name" value="Papain-like_cys_pep_sf"/>
</dbReference>
<feature type="compositionally biased region" description="Low complexity" evidence="6">
    <location>
        <begin position="221"/>
        <end position="230"/>
    </location>
</feature>
<feature type="signal peptide" evidence="7">
    <location>
        <begin position="1"/>
        <end position="32"/>
    </location>
</feature>
<evidence type="ECO:0000256" key="1">
    <source>
        <dbReference type="ARBA" id="ARBA00007074"/>
    </source>
</evidence>
<keyword evidence="4" id="KW-0788">Thiol protease</keyword>
<dbReference type="PANTHER" id="PTHR47359:SF3">
    <property type="entry name" value="NLP_P60 DOMAIN-CONTAINING PROTEIN-RELATED"/>
    <property type="match status" value="1"/>
</dbReference>
<dbReference type="GO" id="GO:0008234">
    <property type="term" value="F:cysteine-type peptidase activity"/>
    <property type="evidence" value="ECO:0007669"/>
    <property type="project" value="UniProtKB-KW"/>
</dbReference>
<feature type="chain" id="PRO_5043995079" evidence="7">
    <location>
        <begin position="33"/>
        <end position="328"/>
    </location>
</feature>
<reference evidence="9" key="1">
    <citation type="submission" date="2024-06" db="EMBL/GenBank/DDBJ databases">
        <authorList>
            <consortium name="consrtm"/>
            <person name="Uemura M."/>
            <person name="Terahara T."/>
        </authorList>
    </citation>
    <scope>NUCLEOTIDE SEQUENCE</scope>
    <source>
        <strain evidence="9">KM77-8</strain>
    </source>
</reference>
<keyword evidence="2" id="KW-0645">Protease</keyword>
<feature type="compositionally biased region" description="Basic and acidic residues" evidence="6">
    <location>
        <begin position="201"/>
        <end position="217"/>
    </location>
</feature>
<dbReference type="PROSITE" id="PS51935">
    <property type="entry name" value="NLPC_P60"/>
    <property type="match status" value="1"/>
</dbReference>
<dbReference type="InterPro" id="IPR051794">
    <property type="entry name" value="PG_Endopeptidase_C40"/>
</dbReference>
<comment type="similarity">
    <text evidence="1">Belongs to the peptidase C40 family.</text>
</comment>
<dbReference type="InterPro" id="IPR000064">
    <property type="entry name" value="NLP_P60_dom"/>
</dbReference>
<gene>
    <name evidence="9" type="ORF">SHKM778_83470</name>
</gene>